<organism evidence="2 3">
    <name type="scientific">Paractinoplanes globisporus</name>
    <dbReference type="NCBI Taxonomy" id="113565"/>
    <lineage>
        <taxon>Bacteria</taxon>
        <taxon>Bacillati</taxon>
        <taxon>Actinomycetota</taxon>
        <taxon>Actinomycetes</taxon>
        <taxon>Micromonosporales</taxon>
        <taxon>Micromonosporaceae</taxon>
        <taxon>Paractinoplanes</taxon>
    </lineage>
</organism>
<feature type="region of interest" description="Disordered" evidence="1">
    <location>
        <begin position="205"/>
        <end position="233"/>
    </location>
</feature>
<name>A0ABW6WSJ1_9ACTN</name>
<proteinExistence type="predicted"/>
<evidence type="ECO:0000313" key="2">
    <source>
        <dbReference type="EMBL" id="MFF5296269.1"/>
    </source>
</evidence>
<keyword evidence="3" id="KW-1185">Reference proteome</keyword>
<gene>
    <name evidence="2" type="ORF">ACFY35_43115</name>
</gene>
<evidence type="ECO:0000313" key="3">
    <source>
        <dbReference type="Proteomes" id="UP001602245"/>
    </source>
</evidence>
<evidence type="ECO:0000256" key="1">
    <source>
        <dbReference type="SAM" id="MobiDB-lite"/>
    </source>
</evidence>
<dbReference type="EMBL" id="JBIAZU010000008">
    <property type="protein sequence ID" value="MFF5296269.1"/>
    <property type="molecule type" value="Genomic_DNA"/>
</dbReference>
<accession>A0ABW6WSJ1</accession>
<reference evidence="2 3" key="1">
    <citation type="submission" date="2024-10" db="EMBL/GenBank/DDBJ databases">
        <title>The Natural Products Discovery Center: Release of the First 8490 Sequenced Strains for Exploring Actinobacteria Biosynthetic Diversity.</title>
        <authorList>
            <person name="Kalkreuter E."/>
            <person name="Kautsar S.A."/>
            <person name="Yang D."/>
            <person name="Bader C.D."/>
            <person name="Teijaro C.N."/>
            <person name="Fluegel L."/>
            <person name="Davis C.M."/>
            <person name="Simpson J.R."/>
            <person name="Lauterbach L."/>
            <person name="Steele A.D."/>
            <person name="Gui C."/>
            <person name="Meng S."/>
            <person name="Li G."/>
            <person name="Viehrig K."/>
            <person name="Ye F."/>
            <person name="Su P."/>
            <person name="Kiefer A.F."/>
            <person name="Nichols A."/>
            <person name="Cepeda A.J."/>
            <person name="Yan W."/>
            <person name="Fan B."/>
            <person name="Jiang Y."/>
            <person name="Adhikari A."/>
            <person name="Zheng C.-J."/>
            <person name="Schuster L."/>
            <person name="Cowan T.M."/>
            <person name="Smanski M.J."/>
            <person name="Chevrette M.G."/>
            <person name="De Carvalho L.P.S."/>
            <person name="Shen B."/>
        </authorList>
    </citation>
    <scope>NUCLEOTIDE SEQUENCE [LARGE SCALE GENOMIC DNA]</scope>
    <source>
        <strain evidence="2 3">NPDC000087</strain>
    </source>
</reference>
<dbReference type="Proteomes" id="UP001602245">
    <property type="component" value="Unassembled WGS sequence"/>
</dbReference>
<comment type="caution">
    <text evidence="2">The sequence shown here is derived from an EMBL/GenBank/DDBJ whole genome shotgun (WGS) entry which is preliminary data.</text>
</comment>
<dbReference type="RefSeq" id="WP_211216783.1">
    <property type="nucleotide sequence ID" value="NZ_JBIAZU010000008.1"/>
</dbReference>
<sequence>MQLEQPAAGGGDQLGEFLLRDLDLLVDDSEFMDQLRRQPPAGLAGHIPRAHRGQQGARLLCGQVFLRTIGNEFEQQGMQPMGAAELVAALDQQPQRDSGVIGLHPPRPLVRRATTATLRASTGSVLRPCPVVNTLRDESEPVDHLDPAWPGCGRRSMKQAVRDECVAPTSRVCGGRGPGADHPGLGRGRGGPAARGVEACVAAQPGSGGKGWGRHPAGLSTGRFAARRTGKGA</sequence>
<protein>
    <submittedName>
        <fullName evidence="2">Uncharacterized protein</fullName>
    </submittedName>
</protein>